<sequence>MQEGYYNGAVIYHRSGELRPEIEVQQLVWEAGRAVFGESGAPRADVLRARPNRALLRVPAAQHRRLRAALALAARPLRVRKEAPSLQALI</sequence>
<accession>A0A194PPQ2</accession>
<dbReference type="InterPro" id="IPR038085">
    <property type="entry name" value="Rnp2-like_sf"/>
</dbReference>
<reference evidence="2 3" key="1">
    <citation type="journal article" date="2015" name="Nat. Commun.">
        <title>Outbred genome sequencing and CRISPR/Cas9 gene editing in butterflies.</title>
        <authorList>
            <person name="Li X."/>
            <person name="Fan D."/>
            <person name="Zhang W."/>
            <person name="Liu G."/>
            <person name="Zhang L."/>
            <person name="Zhao L."/>
            <person name="Fang X."/>
            <person name="Chen L."/>
            <person name="Dong Y."/>
            <person name="Chen Y."/>
            <person name="Ding Y."/>
            <person name="Zhao R."/>
            <person name="Feng M."/>
            <person name="Zhu Y."/>
            <person name="Feng Y."/>
            <person name="Jiang X."/>
            <person name="Zhu D."/>
            <person name="Xiang H."/>
            <person name="Feng X."/>
            <person name="Li S."/>
            <person name="Wang J."/>
            <person name="Zhang G."/>
            <person name="Kronforst M.R."/>
            <person name="Wang W."/>
        </authorList>
    </citation>
    <scope>NUCLEOTIDE SEQUENCE [LARGE SCALE GENOMIC DNA]</scope>
    <source>
        <strain evidence="2">Ya'a_city_454_Px</strain>
        <tissue evidence="2">Whole body</tissue>
    </source>
</reference>
<protein>
    <submittedName>
        <fullName evidence="2">Uncharacterized protein</fullName>
    </submittedName>
</protein>
<dbReference type="GO" id="GO:1902555">
    <property type="term" value="C:endoribonuclease complex"/>
    <property type="evidence" value="ECO:0007669"/>
    <property type="project" value="UniProtKB-ARBA"/>
</dbReference>
<keyword evidence="1" id="KW-0819">tRNA processing</keyword>
<evidence type="ECO:0000313" key="3">
    <source>
        <dbReference type="Proteomes" id="UP000053268"/>
    </source>
</evidence>
<dbReference type="GO" id="GO:0008033">
    <property type="term" value="P:tRNA processing"/>
    <property type="evidence" value="ECO:0007669"/>
    <property type="project" value="UniProtKB-KW"/>
</dbReference>
<dbReference type="EMBL" id="KQ459596">
    <property type="protein sequence ID" value="KPI95292.1"/>
    <property type="molecule type" value="Genomic_DNA"/>
</dbReference>
<keyword evidence="3" id="KW-1185">Reference proteome</keyword>
<evidence type="ECO:0000256" key="1">
    <source>
        <dbReference type="ARBA" id="ARBA00022694"/>
    </source>
</evidence>
<proteinExistence type="predicted"/>
<name>A0A194PPQ2_PAPXU</name>
<dbReference type="AlphaFoldDB" id="A0A194PPQ2"/>
<evidence type="ECO:0000313" key="2">
    <source>
        <dbReference type="EMBL" id="KPI95292.1"/>
    </source>
</evidence>
<dbReference type="GO" id="GO:1990904">
    <property type="term" value="C:ribonucleoprotein complex"/>
    <property type="evidence" value="ECO:0007669"/>
    <property type="project" value="UniProtKB-ARBA"/>
</dbReference>
<dbReference type="SUPFAM" id="SSF160350">
    <property type="entry name" value="Rnp2-like"/>
    <property type="match status" value="1"/>
</dbReference>
<dbReference type="Proteomes" id="UP000053268">
    <property type="component" value="Unassembled WGS sequence"/>
</dbReference>
<organism evidence="2 3">
    <name type="scientific">Papilio xuthus</name>
    <name type="common">Asian swallowtail butterfly</name>
    <dbReference type="NCBI Taxonomy" id="66420"/>
    <lineage>
        <taxon>Eukaryota</taxon>
        <taxon>Metazoa</taxon>
        <taxon>Ecdysozoa</taxon>
        <taxon>Arthropoda</taxon>
        <taxon>Hexapoda</taxon>
        <taxon>Insecta</taxon>
        <taxon>Pterygota</taxon>
        <taxon>Neoptera</taxon>
        <taxon>Endopterygota</taxon>
        <taxon>Lepidoptera</taxon>
        <taxon>Glossata</taxon>
        <taxon>Ditrysia</taxon>
        <taxon>Papilionoidea</taxon>
        <taxon>Papilionidae</taxon>
        <taxon>Papilioninae</taxon>
        <taxon>Papilio</taxon>
    </lineage>
</organism>
<gene>
    <name evidence="2" type="ORF">RR46_08751</name>
</gene>